<reference evidence="2" key="1">
    <citation type="journal article" date="2022" name="Nat. Commun.">
        <title>Chromosome evolution and the genetic basis of agronomically important traits in greater yam.</title>
        <authorList>
            <person name="Bredeson J.V."/>
            <person name="Lyons J.B."/>
            <person name="Oniyinde I.O."/>
            <person name="Okereke N.R."/>
            <person name="Kolade O."/>
            <person name="Nnabue I."/>
            <person name="Nwadili C.O."/>
            <person name="Hribova E."/>
            <person name="Parker M."/>
            <person name="Nwogha J."/>
            <person name="Shu S."/>
            <person name="Carlson J."/>
            <person name="Kariba R."/>
            <person name="Muthemba S."/>
            <person name="Knop K."/>
            <person name="Barton G.J."/>
            <person name="Sherwood A.V."/>
            <person name="Lopez-Montes A."/>
            <person name="Asiedu R."/>
            <person name="Jamnadass R."/>
            <person name="Muchugi A."/>
            <person name="Goodstein D."/>
            <person name="Egesi C.N."/>
            <person name="Featherston J."/>
            <person name="Asfaw A."/>
            <person name="Simpson G.G."/>
            <person name="Dolezel J."/>
            <person name="Hendre P.S."/>
            <person name="Van Deynze A."/>
            <person name="Kumar P.L."/>
            <person name="Obidiegwu J.E."/>
            <person name="Bhattacharjee R."/>
            <person name="Rokhsar D.S."/>
        </authorList>
    </citation>
    <scope>NUCLEOTIDE SEQUENCE [LARGE SCALE GENOMIC DNA]</scope>
    <source>
        <strain evidence="2">cv. TDa95/00328</strain>
    </source>
</reference>
<comment type="caution">
    <text evidence="1">The sequence shown here is derived from an EMBL/GenBank/DDBJ whole genome shotgun (WGS) entry which is preliminary data.</text>
</comment>
<organism evidence="1 2">
    <name type="scientific">Dioscorea alata</name>
    <name type="common">Purple yam</name>
    <dbReference type="NCBI Taxonomy" id="55571"/>
    <lineage>
        <taxon>Eukaryota</taxon>
        <taxon>Viridiplantae</taxon>
        <taxon>Streptophyta</taxon>
        <taxon>Embryophyta</taxon>
        <taxon>Tracheophyta</taxon>
        <taxon>Spermatophyta</taxon>
        <taxon>Magnoliopsida</taxon>
        <taxon>Liliopsida</taxon>
        <taxon>Dioscoreales</taxon>
        <taxon>Dioscoreaceae</taxon>
        <taxon>Dioscorea</taxon>
    </lineage>
</organism>
<dbReference type="EMBL" id="CM037012">
    <property type="protein sequence ID" value="KAH7691026.1"/>
    <property type="molecule type" value="Genomic_DNA"/>
</dbReference>
<gene>
    <name evidence="1" type="ORF">IHE45_02G088800</name>
</gene>
<accession>A0ACB7WSG4</accession>
<keyword evidence="2" id="KW-1185">Reference proteome</keyword>
<protein>
    <submittedName>
        <fullName evidence="1">Quorum-sensing-regulated virulence factor protein</fullName>
    </submittedName>
</protein>
<name>A0ACB7WSG4_DIOAL</name>
<evidence type="ECO:0000313" key="1">
    <source>
        <dbReference type="EMBL" id="KAH7691026.1"/>
    </source>
</evidence>
<dbReference type="Proteomes" id="UP000827976">
    <property type="component" value="Chromosome 2"/>
</dbReference>
<evidence type="ECO:0000313" key="2">
    <source>
        <dbReference type="Proteomes" id="UP000827976"/>
    </source>
</evidence>
<sequence>MASFYFSIPKLHPSHNAPSIFPFCSSSFFKPTKIPSQNTPARDRTIDFGKHKGRKLGSLPSNYLLWISRNLRARDFEHWAKLADEVLADDVYKDRLEWEAAQRVLTGDGSARSKLENSAAELLEISQRFGWDYEDRDAWSRVDFALLGTSSGGRIPRKSSS</sequence>
<proteinExistence type="predicted"/>